<proteinExistence type="predicted"/>
<feature type="compositionally biased region" description="Basic and acidic residues" evidence="1">
    <location>
        <begin position="580"/>
        <end position="590"/>
    </location>
</feature>
<evidence type="ECO:0000313" key="2">
    <source>
        <dbReference type="EMBL" id="URD87863.1"/>
    </source>
</evidence>
<gene>
    <name evidence="2" type="ORF">MUK42_24479</name>
</gene>
<feature type="region of interest" description="Disordered" evidence="1">
    <location>
        <begin position="265"/>
        <end position="290"/>
    </location>
</feature>
<feature type="compositionally biased region" description="Basic and acidic residues" evidence="1">
    <location>
        <begin position="268"/>
        <end position="282"/>
    </location>
</feature>
<feature type="region of interest" description="Disordered" evidence="1">
    <location>
        <begin position="569"/>
        <end position="592"/>
    </location>
</feature>
<dbReference type="EMBL" id="CP097504">
    <property type="protein sequence ID" value="URD87863.1"/>
    <property type="molecule type" value="Genomic_DNA"/>
</dbReference>
<name>A0A9E7F2J8_9LILI</name>
<accession>A0A9E7F2J8</accession>
<dbReference type="AlphaFoldDB" id="A0A9E7F2J8"/>
<evidence type="ECO:0000313" key="3">
    <source>
        <dbReference type="Proteomes" id="UP001055439"/>
    </source>
</evidence>
<dbReference type="Proteomes" id="UP001055439">
    <property type="component" value="Chromosome 2"/>
</dbReference>
<feature type="region of interest" description="Disordered" evidence="1">
    <location>
        <begin position="648"/>
        <end position="668"/>
    </location>
</feature>
<reference evidence="2" key="1">
    <citation type="submission" date="2022-05" db="EMBL/GenBank/DDBJ databases">
        <title>The Musa troglodytarum L. genome provides insights into the mechanism of non-climacteric behaviour and enrichment of carotenoids.</title>
        <authorList>
            <person name="Wang J."/>
        </authorList>
    </citation>
    <scope>NUCLEOTIDE SEQUENCE</scope>
    <source>
        <tissue evidence="2">Leaf</tissue>
    </source>
</reference>
<protein>
    <submittedName>
        <fullName evidence="2">Uncharacterized protein</fullName>
    </submittedName>
</protein>
<feature type="compositionally biased region" description="Polar residues" evidence="1">
    <location>
        <begin position="89"/>
        <end position="98"/>
    </location>
</feature>
<keyword evidence="3" id="KW-1185">Reference proteome</keyword>
<evidence type="ECO:0000256" key="1">
    <source>
        <dbReference type="SAM" id="MobiDB-lite"/>
    </source>
</evidence>
<feature type="region of interest" description="Disordered" evidence="1">
    <location>
        <begin position="83"/>
        <end position="107"/>
    </location>
</feature>
<sequence length="777" mass="81489">MIVNKWSQSKSKLMQKTQQLPSVNSYPISPETKFQTLYRLVDGDAQKCQRREFGIIHTIITQFYRKNQRIGSCGRRTELRLRDHKSYSQHEQQQSDETNPPAPGRPIRRNHIWHRAFLPVEVHLGGVAVPRNDVDPGRLRLGERDDRLLLPGHSGIAVRVVAVHFPIEVVQPRSALHEDRVVPHRRPVEGIHLLVPRRGLVHSHGQEPVRELVLAPVEQRHPGAPSLVVVGQDVPVDAHAAVVAAGQRGRDVVVLDLRPGEGLGGPVVERHEEGLRREEQRRRGGVAGGAAGAGRAAAGAGLAGDDGVVVEGGERDAALGAGALGAGDVADHLPARERETVGIEAARVGEGGGADAVGLAALVVRVEGAGDVPVDRGKEDGAIEVGRHLVHLNLEGGDGLLRIHLRRQDGAVAATVRDAAEIGVVVPPRGEVDDGGIALAAEHLGEVQILVVLSLLAEDAVGNVDDGRVGALHRVDELVARPLPGELPAVEAAERVVVLDSYEGEVAAAVGLQDVVGDGEVAGEAREEASVVGFLGDVVRIGKAAGIHGIGIVVDGGPRAAVGGIVQGEELGEGHGGGRGAEKSTDKGDLGPDLGQVVGGLDGGLEIGVGVAGEGGGVRVEGGVVGEGGAIGEDAAANGDDELTVAERDEEGPGEEVGGAVVEDGGGGTEGVGLVRRVRGEGMDLLPFLKHVGEVDAVAEGIRRGRGNRGWGGGRCRRRRRRSSLRPRIVHGKQKHNQKNHKRRARTPIHLSAAVSLAITRTHTPTRATQLLCERGE</sequence>
<organism evidence="2 3">
    <name type="scientific">Musa troglodytarum</name>
    <name type="common">fe'i banana</name>
    <dbReference type="NCBI Taxonomy" id="320322"/>
    <lineage>
        <taxon>Eukaryota</taxon>
        <taxon>Viridiplantae</taxon>
        <taxon>Streptophyta</taxon>
        <taxon>Embryophyta</taxon>
        <taxon>Tracheophyta</taxon>
        <taxon>Spermatophyta</taxon>
        <taxon>Magnoliopsida</taxon>
        <taxon>Liliopsida</taxon>
        <taxon>Zingiberales</taxon>
        <taxon>Musaceae</taxon>
        <taxon>Musa</taxon>
    </lineage>
</organism>